<evidence type="ECO:0000256" key="4">
    <source>
        <dbReference type="ARBA" id="ARBA00022989"/>
    </source>
</evidence>
<dbReference type="OrthoDB" id="3990054at2759"/>
<sequence>MDRGNRRARPHRRTAVVISTWSAAEEDAAATGEGEGGKLDDPLLALSKPAGWVVTAITSKAELASSVLLFLSSPLLNLFFEARAVPSRVAHTSVSTLRRLARAVLAAACTVAILVVVMVVSFLVGFFVVSLLVEEPVILQQPLYFDYTLPQPAASAQIRGAGSRGRALPAGHKVIVTLKLLTPESNFNLQVGIFQVSTEAISSTGQVIAAFSQPCMLRFKSLPVRLMKTFAMALPLLIGVQTETQQLVLEVLSYKEEFRRTDAIKVRLTPRAGTLDLPQIYHAEILLHTQLPRRKEVVYNWKWTLCVWASLYIYVLLLIVVFCCFKPFDFLEARAEEVAEAAQYRGHGRLEDVKVSEKFTEALSRWRGMERRRRIGQVAQRELVEGSASSAAGETSQAIEAYAD</sequence>
<evidence type="ECO:0000256" key="6">
    <source>
        <dbReference type="ARBA" id="ARBA00023136"/>
    </source>
</evidence>
<evidence type="ECO:0008006" key="10">
    <source>
        <dbReference type="Google" id="ProtNLM"/>
    </source>
</evidence>
<organism evidence="8 9">
    <name type="scientific">Vanilla planifolia</name>
    <name type="common">Vanilla</name>
    <dbReference type="NCBI Taxonomy" id="51239"/>
    <lineage>
        <taxon>Eukaryota</taxon>
        <taxon>Viridiplantae</taxon>
        <taxon>Streptophyta</taxon>
        <taxon>Embryophyta</taxon>
        <taxon>Tracheophyta</taxon>
        <taxon>Spermatophyta</taxon>
        <taxon>Magnoliopsida</taxon>
        <taxon>Liliopsida</taxon>
        <taxon>Asparagales</taxon>
        <taxon>Orchidaceae</taxon>
        <taxon>Vanilloideae</taxon>
        <taxon>Vanilleae</taxon>
        <taxon>Vanilla</taxon>
    </lineage>
</organism>
<protein>
    <recommendedName>
        <fullName evidence="10">Seipin</fullName>
    </recommendedName>
</protein>
<dbReference type="InterPro" id="IPR009617">
    <property type="entry name" value="Seipin"/>
</dbReference>
<evidence type="ECO:0000256" key="3">
    <source>
        <dbReference type="ARBA" id="ARBA00022824"/>
    </source>
</evidence>
<evidence type="ECO:0000256" key="5">
    <source>
        <dbReference type="ARBA" id="ARBA00023098"/>
    </source>
</evidence>
<keyword evidence="4 7" id="KW-1133">Transmembrane helix</keyword>
<accession>A0A835RF31</accession>
<evidence type="ECO:0000256" key="1">
    <source>
        <dbReference type="ARBA" id="ARBA00004477"/>
    </source>
</evidence>
<dbReference type="AlphaFoldDB" id="A0A835RF31"/>
<keyword evidence="5" id="KW-0443">Lipid metabolism</keyword>
<dbReference type="Pfam" id="PF06775">
    <property type="entry name" value="Seipin"/>
    <property type="match status" value="1"/>
</dbReference>
<dbReference type="CDD" id="cd23995">
    <property type="entry name" value="Seipin_BSCL2_like"/>
    <property type="match status" value="1"/>
</dbReference>
<evidence type="ECO:0000256" key="7">
    <source>
        <dbReference type="SAM" id="Phobius"/>
    </source>
</evidence>
<dbReference type="Proteomes" id="UP000639772">
    <property type="component" value="Chromosome 3"/>
</dbReference>
<feature type="transmembrane region" description="Helical" evidence="7">
    <location>
        <begin position="100"/>
        <end position="133"/>
    </location>
</feature>
<evidence type="ECO:0000256" key="2">
    <source>
        <dbReference type="ARBA" id="ARBA00022692"/>
    </source>
</evidence>
<keyword evidence="2 7" id="KW-0812">Transmembrane</keyword>
<comment type="subcellular location">
    <subcellularLocation>
        <location evidence="1">Endoplasmic reticulum membrane</location>
        <topology evidence="1">Multi-pass membrane protein</topology>
    </subcellularLocation>
</comment>
<keyword evidence="3" id="KW-0256">Endoplasmic reticulum</keyword>
<dbReference type="PANTHER" id="PTHR21212">
    <property type="entry name" value="BERNARDINELLI-SEIP CONGENITAL LIPODYSTROPHY 2 HOMOLOG BSCL2 PROTEIN"/>
    <property type="match status" value="1"/>
</dbReference>
<evidence type="ECO:0000313" key="9">
    <source>
        <dbReference type="Proteomes" id="UP000639772"/>
    </source>
</evidence>
<reference evidence="8 9" key="1">
    <citation type="journal article" date="2020" name="Nat. Food">
        <title>A phased Vanilla planifolia genome enables genetic improvement of flavour and production.</title>
        <authorList>
            <person name="Hasing T."/>
            <person name="Tang H."/>
            <person name="Brym M."/>
            <person name="Khazi F."/>
            <person name="Huang T."/>
            <person name="Chambers A.H."/>
        </authorList>
    </citation>
    <scope>NUCLEOTIDE SEQUENCE [LARGE SCALE GENOMIC DNA]</scope>
    <source>
        <tissue evidence="8">Leaf</tissue>
    </source>
</reference>
<dbReference type="GO" id="GO:0006629">
    <property type="term" value="P:lipid metabolic process"/>
    <property type="evidence" value="ECO:0007669"/>
    <property type="project" value="UniProtKB-KW"/>
</dbReference>
<gene>
    <name evidence="8" type="ORF">HPP92_007983</name>
</gene>
<feature type="transmembrane region" description="Helical" evidence="7">
    <location>
        <begin position="303"/>
        <end position="322"/>
    </location>
</feature>
<dbReference type="EMBL" id="JADCNM010000003">
    <property type="protein sequence ID" value="KAG0491120.1"/>
    <property type="molecule type" value="Genomic_DNA"/>
</dbReference>
<dbReference type="GO" id="GO:0140042">
    <property type="term" value="P:lipid droplet formation"/>
    <property type="evidence" value="ECO:0007669"/>
    <property type="project" value="UniProtKB-ARBA"/>
</dbReference>
<proteinExistence type="predicted"/>
<dbReference type="PANTHER" id="PTHR21212:SF5">
    <property type="entry name" value="SEIPIN-1"/>
    <property type="match status" value="1"/>
</dbReference>
<comment type="caution">
    <text evidence="8">The sequence shown here is derived from an EMBL/GenBank/DDBJ whole genome shotgun (WGS) entry which is preliminary data.</text>
</comment>
<dbReference type="GO" id="GO:0005789">
    <property type="term" value="C:endoplasmic reticulum membrane"/>
    <property type="evidence" value="ECO:0007669"/>
    <property type="project" value="UniProtKB-SubCell"/>
</dbReference>
<evidence type="ECO:0000313" key="8">
    <source>
        <dbReference type="EMBL" id="KAG0491120.1"/>
    </source>
</evidence>
<name>A0A835RF31_VANPL</name>
<keyword evidence="6 7" id="KW-0472">Membrane</keyword>